<evidence type="ECO:0000256" key="5">
    <source>
        <dbReference type="ARBA" id="ARBA00012102"/>
    </source>
</evidence>
<dbReference type="OrthoDB" id="1550976at2"/>
<dbReference type="GO" id="GO:0005524">
    <property type="term" value="F:ATP binding"/>
    <property type="evidence" value="ECO:0007669"/>
    <property type="project" value="UniProtKB-UniRule"/>
</dbReference>
<evidence type="ECO:0000256" key="13">
    <source>
        <dbReference type="ARBA" id="ARBA00032866"/>
    </source>
</evidence>
<dbReference type="FunFam" id="3.40.50.300:FF:000242">
    <property type="entry name" value="Pantothenate kinase"/>
    <property type="match status" value="1"/>
</dbReference>
<reference evidence="17 18" key="1">
    <citation type="journal article" date="2015" name="Stand. Genomic Sci.">
        <title>Genomic Encyclopedia of Bacterial and Archaeal Type Strains, Phase III: the genomes of soil and plant-associated and newly described type strains.</title>
        <authorList>
            <person name="Whitman W.B."/>
            <person name="Woyke T."/>
            <person name="Klenk H.P."/>
            <person name="Zhou Y."/>
            <person name="Lilburn T.G."/>
            <person name="Beck B.J."/>
            <person name="De Vos P."/>
            <person name="Vandamme P."/>
            <person name="Eisen J.A."/>
            <person name="Garrity G."/>
            <person name="Hugenholtz P."/>
            <person name="Kyrpides N.C."/>
        </authorList>
    </citation>
    <scope>NUCLEOTIDE SEQUENCE [LARGE SCALE GENOMIC DNA]</scope>
    <source>
        <strain evidence="17 18">CGMCC 1.10947</strain>
    </source>
</reference>
<evidence type="ECO:0000256" key="4">
    <source>
        <dbReference type="ARBA" id="ARBA00006087"/>
    </source>
</evidence>
<keyword evidence="12 14" id="KW-0173">Coenzyme A biosynthesis</keyword>
<evidence type="ECO:0000256" key="6">
    <source>
        <dbReference type="ARBA" id="ARBA00015080"/>
    </source>
</evidence>
<dbReference type="InterPro" id="IPR004566">
    <property type="entry name" value="PanK"/>
</dbReference>
<organism evidence="17 18">
    <name type="scientific">Bradyrhizobium daqingense</name>
    <dbReference type="NCBI Taxonomy" id="993502"/>
    <lineage>
        <taxon>Bacteria</taxon>
        <taxon>Pseudomonadati</taxon>
        <taxon>Pseudomonadota</taxon>
        <taxon>Alphaproteobacteria</taxon>
        <taxon>Hyphomicrobiales</taxon>
        <taxon>Nitrobacteraceae</taxon>
        <taxon>Bradyrhizobium</taxon>
    </lineage>
</organism>
<keyword evidence="9 14" id="KW-0547">Nucleotide-binding</keyword>
<evidence type="ECO:0000256" key="2">
    <source>
        <dbReference type="ARBA" id="ARBA00004496"/>
    </source>
</evidence>
<evidence type="ECO:0000256" key="7">
    <source>
        <dbReference type="ARBA" id="ARBA00022490"/>
    </source>
</evidence>
<dbReference type="UniPathway" id="UPA00241">
    <property type="reaction ID" value="UER00352"/>
</dbReference>
<evidence type="ECO:0000256" key="9">
    <source>
        <dbReference type="ARBA" id="ARBA00022741"/>
    </source>
</evidence>
<keyword evidence="7 14" id="KW-0963">Cytoplasm</keyword>
<dbReference type="Pfam" id="PF00485">
    <property type="entry name" value="PRK"/>
    <property type="match status" value="1"/>
</dbReference>
<feature type="domain" description="Phosphoribulokinase/uridine kinase" evidence="16">
    <location>
        <begin position="91"/>
        <end position="244"/>
    </location>
</feature>
<keyword evidence="8 14" id="KW-0808">Transferase</keyword>
<dbReference type="InterPro" id="IPR006083">
    <property type="entry name" value="PRK/URK"/>
</dbReference>
<dbReference type="Proteomes" id="UP000317176">
    <property type="component" value="Unassembled WGS sequence"/>
</dbReference>
<dbReference type="GO" id="GO:0005737">
    <property type="term" value="C:cytoplasm"/>
    <property type="evidence" value="ECO:0007669"/>
    <property type="project" value="UniProtKB-SubCell"/>
</dbReference>
<evidence type="ECO:0000259" key="16">
    <source>
        <dbReference type="Pfam" id="PF00485"/>
    </source>
</evidence>
<comment type="similarity">
    <text evidence="4 14 15">Belongs to the prokaryotic pantothenate kinase family.</text>
</comment>
<dbReference type="RefSeq" id="WP_061850484.1">
    <property type="nucleotide sequence ID" value="NZ_CP088014.1"/>
</dbReference>
<dbReference type="SUPFAM" id="SSF52540">
    <property type="entry name" value="P-loop containing nucleoside triphosphate hydrolases"/>
    <property type="match status" value="1"/>
</dbReference>
<comment type="subcellular location">
    <subcellularLocation>
        <location evidence="2 14 15">Cytoplasm</location>
    </subcellularLocation>
</comment>
<evidence type="ECO:0000256" key="11">
    <source>
        <dbReference type="ARBA" id="ARBA00022840"/>
    </source>
</evidence>
<dbReference type="CDD" id="cd02025">
    <property type="entry name" value="PanK"/>
    <property type="match status" value="1"/>
</dbReference>
<dbReference type="NCBIfam" id="TIGR00554">
    <property type="entry name" value="panK_bact"/>
    <property type="match status" value="1"/>
</dbReference>
<dbReference type="EMBL" id="VLKL01000004">
    <property type="protein sequence ID" value="TWI07650.1"/>
    <property type="molecule type" value="Genomic_DNA"/>
</dbReference>
<proteinExistence type="inferred from homology"/>
<evidence type="ECO:0000256" key="14">
    <source>
        <dbReference type="HAMAP-Rule" id="MF_00215"/>
    </source>
</evidence>
<name>A0A562LJ17_9BRAD</name>
<keyword evidence="18" id="KW-1185">Reference proteome</keyword>
<evidence type="ECO:0000256" key="3">
    <source>
        <dbReference type="ARBA" id="ARBA00005225"/>
    </source>
</evidence>
<evidence type="ECO:0000313" key="18">
    <source>
        <dbReference type="Proteomes" id="UP000317176"/>
    </source>
</evidence>
<comment type="caution">
    <text evidence="17">The sequence shown here is derived from an EMBL/GenBank/DDBJ whole genome shotgun (WGS) entry which is preliminary data.</text>
</comment>
<keyword evidence="10 14" id="KW-0418">Kinase</keyword>
<dbReference type="Gene3D" id="3.40.50.300">
    <property type="entry name" value="P-loop containing nucleotide triphosphate hydrolases"/>
    <property type="match status" value="1"/>
</dbReference>
<dbReference type="InterPro" id="IPR027417">
    <property type="entry name" value="P-loop_NTPase"/>
</dbReference>
<evidence type="ECO:0000256" key="8">
    <source>
        <dbReference type="ARBA" id="ARBA00022679"/>
    </source>
</evidence>
<dbReference type="HAMAP" id="MF_00215">
    <property type="entry name" value="Pantothen_kinase_1"/>
    <property type="match status" value="1"/>
</dbReference>
<dbReference type="PIRSF" id="PIRSF000545">
    <property type="entry name" value="Pantothenate_kin"/>
    <property type="match status" value="1"/>
</dbReference>
<accession>A0A562LJ17</accession>
<dbReference type="EC" id="2.7.1.33" evidence="5 14"/>
<evidence type="ECO:0000256" key="1">
    <source>
        <dbReference type="ARBA" id="ARBA00001206"/>
    </source>
</evidence>
<sequence>MDIRAPEQQYNPYRVYTREEWSRLRDDTPMTLEPGEFDRLRSLHDRLDLQEVEDIYLPLSRLLSIYVDAMQRLYYAERQFLNIRDRKVPYIIGVAGSVAVGKSTTARVLQALLARWSPRPKVELITTDGFLYPNAVLERQGIMQKKGFPESYDLPLLLSFLSDIKSGRRNVRAPVYSHLTYDIVPGQWAEVDQPDILIVEGVNVLQTGKLPRDGKAVPVVSDFFDFSVYIDADEAALRQWYIKRFLALRDTAFTNPKSYFNRYALLSDEEATATAIAIWERTNLANLEDNILPTRPRATLILKKGADHTVESVALRRL</sequence>
<gene>
    <name evidence="14" type="primary">coaA</name>
    <name evidence="17" type="ORF">IQ17_02005</name>
</gene>
<comment type="catalytic activity">
    <reaction evidence="1 14 15">
        <text>(R)-pantothenate + ATP = (R)-4'-phosphopantothenate + ADP + H(+)</text>
        <dbReference type="Rhea" id="RHEA:16373"/>
        <dbReference type="ChEBI" id="CHEBI:10986"/>
        <dbReference type="ChEBI" id="CHEBI:15378"/>
        <dbReference type="ChEBI" id="CHEBI:29032"/>
        <dbReference type="ChEBI" id="CHEBI:30616"/>
        <dbReference type="ChEBI" id="CHEBI:456216"/>
        <dbReference type="EC" id="2.7.1.33"/>
    </reaction>
</comment>
<evidence type="ECO:0000256" key="15">
    <source>
        <dbReference type="RuleBase" id="RU003530"/>
    </source>
</evidence>
<comment type="pathway">
    <text evidence="3 14 15">Cofactor biosynthesis; coenzyme A biosynthesis; CoA from (R)-pantothenate: step 1/5.</text>
</comment>
<protein>
    <recommendedName>
        <fullName evidence="6 14">Pantothenate kinase</fullName>
        <ecNumber evidence="5 14">2.7.1.33</ecNumber>
    </recommendedName>
    <alternativeName>
        <fullName evidence="13 14">Pantothenic acid kinase</fullName>
    </alternativeName>
</protein>
<dbReference type="GO" id="GO:0004594">
    <property type="term" value="F:pantothenate kinase activity"/>
    <property type="evidence" value="ECO:0007669"/>
    <property type="project" value="UniProtKB-UniRule"/>
</dbReference>
<feature type="binding site" evidence="14">
    <location>
        <begin position="96"/>
        <end position="103"/>
    </location>
    <ligand>
        <name>ATP</name>
        <dbReference type="ChEBI" id="CHEBI:30616"/>
    </ligand>
</feature>
<dbReference type="GO" id="GO:0015937">
    <property type="term" value="P:coenzyme A biosynthetic process"/>
    <property type="evidence" value="ECO:0007669"/>
    <property type="project" value="UniProtKB-UniRule"/>
</dbReference>
<keyword evidence="11 14" id="KW-0067">ATP-binding</keyword>
<evidence type="ECO:0000313" key="17">
    <source>
        <dbReference type="EMBL" id="TWI07650.1"/>
    </source>
</evidence>
<evidence type="ECO:0000256" key="12">
    <source>
        <dbReference type="ARBA" id="ARBA00022993"/>
    </source>
</evidence>
<dbReference type="AlphaFoldDB" id="A0A562LJ17"/>
<dbReference type="PANTHER" id="PTHR10285">
    <property type="entry name" value="URIDINE KINASE"/>
    <property type="match status" value="1"/>
</dbReference>
<evidence type="ECO:0000256" key="10">
    <source>
        <dbReference type="ARBA" id="ARBA00022777"/>
    </source>
</evidence>